<dbReference type="InterPro" id="IPR036390">
    <property type="entry name" value="WH_DNA-bd_sf"/>
</dbReference>
<accession>A0A1U7EV10</accession>
<sequence length="111" mass="12263">MSATDTKAVESDGWEAVAELPPSAKLVAKVLEYNDRLTQSQLAEETMLPPRTVRYGLNRLEEVDAVDSRFSFTDARKRVYTLAVEDEAKQDGTRGTKRDGTRSGSVLPADD</sequence>
<organism evidence="2 3">
    <name type="scientific">Natronomonas pharaonis (strain ATCC 35678 / DSM 2160 / CIP 103997 / JCM 8858 / NBRC 14720 / NCIMB 2260 / Gabara)</name>
    <name type="common">Halobacterium pharaonis</name>
    <dbReference type="NCBI Taxonomy" id="348780"/>
    <lineage>
        <taxon>Archaea</taxon>
        <taxon>Methanobacteriati</taxon>
        <taxon>Methanobacteriota</taxon>
        <taxon>Stenosarchaea group</taxon>
        <taxon>Halobacteria</taxon>
        <taxon>Halobacteriales</taxon>
        <taxon>Natronomonadaceae</taxon>
        <taxon>Natronomonas</taxon>
    </lineage>
</organism>
<gene>
    <name evidence="2" type="ordered locus">NP_1522A</name>
</gene>
<dbReference type="SUPFAM" id="SSF46785">
    <property type="entry name" value="Winged helix' DNA-binding domain"/>
    <property type="match status" value="1"/>
</dbReference>
<keyword evidence="3" id="KW-1185">Reference proteome</keyword>
<evidence type="ECO:0000313" key="2">
    <source>
        <dbReference type="EMBL" id="CAI48852.1"/>
    </source>
</evidence>
<evidence type="ECO:0000256" key="1">
    <source>
        <dbReference type="SAM" id="MobiDB-lite"/>
    </source>
</evidence>
<dbReference type="InterPro" id="IPR036388">
    <property type="entry name" value="WH-like_DNA-bd_sf"/>
</dbReference>
<proteinExistence type="predicted"/>
<protein>
    <submittedName>
        <fullName evidence="2">NP_1176A family transcription regulator</fullName>
    </submittedName>
</protein>
<dbReference type="Proteomes" id="UP000002698">
    <property type="component" value="Chromosome"/>
</dbReference>
<dbReference type="AlphaFoldDB" id="A0A1U7EV10"/>
<dbReference type="eggNOG" id="arCOG00394">
    <property type="taxonomic scope" value="Archaea"/>
</dbReference>
<feature type="compositionally biased region" description="Basic and acidic residues" evidence="1">
    <location>
        <begin position="86"/>
        <end position="101"/>
    </location>
</feature>
<dbReference type="STRING" id="348780.NP_1522A"/>
<name>A0A1U7EV10_NATPD</name>
<dbReference type="HOGENOM" id="CLU_176006_1_0_2"/>
<dbReference type="KEGG" id="nph:NP_1522A"/>
<dbReference type="EMBL" id="CR936257">
    <property type="protein sequence ID" value="CAI48852.1"/>
    <property type="molecule type" value="Genomic_DNA"/>
</dbReference>
<dbReference type="Gene3D" id="1.10.10.10">
    <property type="entry name" value="Winged helix-like DNA-binding domain superfamily/Winged helix DNA-binding domain"/>
    <property type="match status" value="1"/>
</dbReference>
<reference evidence="2 3" key="1">
    <citation type="journal article" date="2005" name="Genome Res.">
        <title>Living with two extremes: conclusions from the genome sequence of Natronomonas pharaonis.</title>
        <authorList>
            <person name="Falb M."/>
            <person name="Pfeiffer F."/>
            <person name="Palm P."/>
            <person name="Rodewald K."/>
            <person name="Hickmann V."/>
            <person name="Tittor J."/>
            <person name="Oesterhelt D."/>
        </authorList>
    </citation>
    <scope>NUCLEOTIDE SEQUENCE [LARGE SCALE GENOMIC DNA]</scope>
    <source>
        <strain evidence="3">ATCC 35678 / DSM 2160 / CIP 103997 / JCM 8858 / NBRC 14720 / NCIMB 2260 / Gabara</strain>
    </source>
</reference>
<feature type="region of interest" description="Disordered" evidence="1">
    <location>
        <begin position="86"/>
        <end position="111"/>
    </location>
</feature>
<dbReference type="EnsemblBacteria" id="CAI48852">
    <property type="protein sequence ID" value="CAI48852"/>
    <property type="gene ID" value="NP_1522A"/>
</dbReference>
<evidence type="ECO:0000313" key="3">
    <source>
        <dbReference type="Proteomes" id="UP000002698"/>
    </source>
</evidence>